<evidence type="ECO:0000256" key="1">
    <source>
        <dbReference type="SAM" id="SignalP"/>
    </source>
</evidence>
<dbReference type="VEuPathDB" id="TriTrypDB:Tb11.v5.0934"/>
<dbReference type="VEuPathDB" id="TriTrypDB:Tbg972.8.20"/>
<feature type="signal peptide" evidence="1">
    <location>
        <begin position="1"/>
        <end position="24"/>
    </location>
</feature>
<sequence>MQHASKRCSLCLFALALVAVSSTAAPGYEGCSTPCKCSKRLAKASTFYAQKFESNVHNLVKMQRDLTRLLIAATAADVATAQTELPALAAAGKAIQGCEQAVTGQLSPLKTGLPALANASAKLGALAKRKSTTTTVNITARETSSYYKNTSFKNTPVVIDSADTCGHEAEDAHTSFDNNQDDEKNSILEPSEYHGVTVTCISSGSTNCNSAVQTAGTGYIQFALTSATHEDNSKPTSQWNTADTNSDVIIHGQVNIAQGTKMAAEAALKALKSAAENKVCERKLDDYATVSTSPLFKRQAICSLLNQSNNKQDSTNPPDKLTAPITAAYGEGGKEYKTKLWEAIETLKPSITKNKERAELDIKENTLLE</sequence>
<name>A0A1J0R8R7_9TRYP</name>
<reference evidence="2" key="1">
    <citation type="submission" date="2016-08" db="EMBL/GenBank/DDBJ databases">
        <title>VSG repertoire of Trypanosoma brucei EATRO 1125.</title>
        <authorList>
            <person name="Cross G.A."/>
        </authorList>
    </citation>
    <scope>NUCLEOTIDE SEQUENCE</scope>
    <source>
        <strain evidence="2">EATRO 1125</strain>
    </source>
</reference>
<dbReference type="AlphaFoldDB" id="A0A1J0R8R7"/>
<protein>
    <submittedName>
        <fullName evidence="2">Variant surface glycoprotein 1125.2850</fullName>
    </submittedName>
</protein>
<keyword evidence="1" id="KW-0732">Signal</keyword>
<proteinExistence type="predicted"/>
<dbReference type="VEuPathDB" id="TriTrypDB:Tb427_000614000"/>
<feature type="chain" id="PRO_5013221346" evidence="1">
    <location>
        <begin position="25"/>
        <end position="369"/>
    </location>
</feature>
<dbReference type="SUPFAM" id="SSF58087">
    <property type="entry name" value="Variant surface glycoprotein (N-terminal domain)"/>
    <property type="match status" value="1"/>
</dbReference>
<evidence type="ECO:0000313" key="2">
    <source>
        <dbReference type="EMBL" id="APD74271.1"/>
    </source>
</evidence>
<accession>A0A1J0R8R7</accession>
<dbReference type="EMBL" id="KX700315">
    <property type="protein sequence ID" value="APD74271.1"/>
    <property type="molecule type" value="Genomic_DNA"/>
</dbReference>
<organism evidence="2">
    <name type="scientific">Trypanosoma brucei</name>
    <dbReference type="NCBI Taxonomy" id="5691"/>
    <lineage>
        <taxon>Eukaryota</taxon>
        <taxon>Discoba</taxon>
        <taxon>Euglenozoa</taxon>
        <taxon>Kinetoplastea</taxon>
        <taxon>Metakinetoplastina</taxon>
        <taxon>Trypanosomatida</taxon>
        <taxon>Trypanosomatidae</taxon>
        <taxon>Trypanosoma</taxon>
    </lineage>
</organism>